<dbReference type="SMART" id="SM00448">
    <property type="entry name" value="REC"/>
    <property type="match status" value="1"/>
</dbReference>
<dbReference type="SUPFAM" id="SSF52172">
    <property type="entry name" value="CheY-like"/>
    <property type="match status" value="1"/>
</dbReference>
<dbReference type="EMBL" id="JACHGF010000002">
    <property type="protein sequence ID" value="MBB5282974.1"/>
    <property type="molecule type" value="Genomic_DNA"/>
</dbReference>
<organism evidence="5 6">
    <name type="scientific">Rhabdobacter roseus</name>
    <dbReference type="NCBI Taxonomy" id="1655419"/>
    <lineage>
        <taxon>Bacteria</taxon>
        <taxon>Pseudomonadati</taxon>
        <taxon>Bacteroidota</taxon>
        <taxon>Cytophagia</taxon>
        <taxon>Cytophagales</taxon>
        <taxon>Cytophagaceae</taxon>
        <taxon>Rhabdobacter</taxon>
    </lineage>
</organism>
<dbReference type="PROSITE" id="PS50930">
    <property type="entry name" value="HTH_LYTTR"/>
    <property type="match status" value="1"/>
</dbReference>
<evidence type="ECO:0000256" key="2">
    <source>
        <dbReference type="SAM" id="MobiDB-lite"/>
    </source>
</evidence>
<protein>
    <submittedName>
        <fullName evidence="5">DNA-binding LytR/AlgR family response regulator</fullName>
    </submittedName>
</protein>
<accession>A0A840THN2</accession>
<dbReference type="InterPro" id="IPR001789">
    <property type="entry name" value="Sig_transdc_resp-reg_receiver"/>
</dbReference>
<dbReference type="GO" id="GO:0003677">
    <property type="term" value="F:DNA binding"/>
    <property type="evidence" value="ECO:0007669"/>
    <property type="project" value="UniProtKB-KW"/>
</dbReference>
<dbReference type="PROSITE" id="PS50110">
    <property type="entry name" value="RESPONSE_REGULATORY"/>
    <property type="match status" value="1"/>
</dbReference>
<dbReference type="InterPro" id="IPR011006">
    <property type="entry name" value="CheY-like_superfamily"/>
</dbReference>
<comment type="caution">
    <text evidence="5">The sequence shown here is derived from an EMBL/GenBank/DDBJ whole genome shotgun (WGS) entry which is preliminary data.</text>
</comment>
<keyword evidence="6" id="KW-1185">Reference proteome</keyword>
<dbReference type="Pfam" id="PF04397">
    <property type="entry name" value="LytTR"/>
    <property type="match status" value="1"/>
</dbReference>
<evidence type="ECO:0000259" key="3">
    <source>
        <dbReference type="PROSITE" id="PS50110"/>
    </source>
</evidence>
<evidence type="ECO:0000259" key="4">
    <source>
        <dbReference type="PROSITE" id="PS50930"/>
    </source>
</evidence>
<keyword evidence="1" id="KW-0597">Phosphoprotein</keyword>
<keyword evidence="5" id="KW-0238">DNA-binding</keyword>
<sequence length="259" mass="29715">MKKDLFSSLRCLVVDDEPKAQQALARLISEMSWLELLGCCSNVPQALEIIVNHRPDIIFLDVEMPGLTGLDLLKSLPPPRPHVILVTAYKEYALDAFEYDVTDFLLKPVSWPRFIKTILKISVKHQPHFPDDPVAGESEDSPGERRAPAGTGAERQGYAWLRSDKKFHRIPHQHIYALVALKDYVKIYYTEGMLLVRENLGGMEERLPDTDFVRIHRSCIVNRHAVKTIEGNMVKMIDGSEYLIADRLRREMILRLLTR</sequence>
<name>A0A840THN2_9BACT</name>
<dbReference type="InterPro" id="IPR007492">
    <property type="entry name" value="LytTR_DNA-bd_dom"/>
</dbReference>
<proteinExistence type="predicted"/>
<dbReference type="PANTHER" id="PTHR37299:SF1">
    <property type="entry name" value="STAGE 0 SPORULATION PROTEIN A HOMOLOG"/>
    <property type="match status" value="1"/>
</dbReference>
<evidence type="ECO:0000313" key="5">
    <source>
        <dbReference type="EMBL" id="MBB5282974.1"/>
    </source>
</evidence>
<dbReference type="PANTHER" id="PTHR37299">
    <property type="entry name" value="TRANSCRIPTIONAL REGULATOR-RELATED"/>
    <property type="match status" value="1"/>
</dbReference>
<dbReference type="Gene3D" id="3.40.50.2300">
    <property type="match status" value="1"/>
</dbReference>
<feature type="modified residue" description="4-aspartylphosphate" evidence="1">
    <location>
        <position position="61"/>
    </location>
</feature>
<feature type="region of interest" description="Disordered" evidence="2">
    <location>
        <begin position="129"/>
        <end position="153"/>
    </location>
</feature>
<dbReference type="Gene3D" id="2.40.50.1020">
    <property type="entry name" value="LytTr DNA-binding domain"/>
    <property type="match status" value="1"/>
</dbReference>
<dbReference type="Proteomes" id="UP000557307">
    <property type="component" value="Unassembled WGS sequence"/>
</dbReference>
<feature type="domain" description="Response regulatory" evidence="3">
    <location>
        <begin position="10"/>
        <end position="122"/>
    </location>
</feature>
<dbReference type="AlphaFoldDB" id="A0A840THN2"/>
<evidence type="ECO:0000313" key="6">
    <source>
        <dbReference type="Proteomes" id="UP000557307"/>
    </source>
</evidence>
<dbReference type="GO" id="GO:0000156">
    <property type="term" value="F:phosphorelay response regulator activity"/>
    <property type="evidence" value="ECO:0007669"/>
    <property type="project" value="InterPro"/>
</dbReference>
<dbReference type="RefSeq" id="WP_184171975.1">
    <property type="nucleotide sequence ID" value="NZ_JACHGF010000002.1"/>
</dbReference>
<reference evidence="5 6" key="1">
    <citation type="submission" date="2020-08" db="EMBL/GenBank/DDBJ databases">
        <title>Genomic Encyclopedia of Type Strains, Phase IV (KMG-IV): sequencing the most valuable type-strain genomes for metagenomic binning, comparative biology and taxonomic classification.</title>
        <authorList>
            <person name="Goeker M."/>
        </authorList>
    </citation>
    <scope>NUCLEOTIDE SEQUENCE [LARGE SCALE GENOMIC DNA]</scope>
    <source>
        <strain evidence="5 6">DSM 105074</strain>
    </source>
</reference>
<feature type="domain" description="HTH LytTR-type" evidence="4">
    <location>
        <begin position="159"/>
        <end position="230"/>
    </location>
</feature>
<evidence type="ECO:0000256" key="1">
    <source>
        <dbReference type="PROSITE-ProRule" id="PRU00169"/>
    </source>
</evidence>
<dbReference type="SMART" id="SM00850">
    <property type="entry name" value="LytTR"/>
    <property type="match status" value="1"/>
</dbReference>
<dbReference type="InterPro" id="IPR046947">
    <property type="entry name" value="LytR-like"/>
</dbReference>
<gene>
    <name evidence="5" type="ORF">HNQ92_001100</name>
</gene>
<dbReference type="Pfam" id="PF00072">
    <property type="entry name" value="Response_reg"/>
    <property type="match status" value="1"/>
</dbReference>